<organism evidence="1">
    <name type="scientific">marine sediment metagenome</name>
    <dbReference type="NCBI Taxonomy" id="412755"/>
    <lineage>
        <taxon>unclassified sequences</taxon>
        <taxon>metagenomes</taxon>
        <taxon>ecological metagenomes</taxon>
    </lineage>
</organism>
<name>A0A0F8XH13_9ZZZZ</name>
<sequence>ELRQTQVKLSKTQAAMAIFLGKNELNQTDKQEITDKPIDSIPLTVDEIKELKRLAGIASNIKLKQPDVDSKVG</sequence>
<reference evidence="1" key="1">
    <citation type="journal article" date="2015" name="Nature">
        <title>Complex archaea that bridge the gap between prokaryotes and eukaryotes.</title>
        <authorList>
            <person name="Spang A."/>
            <person name="Saw J.H."/>
            <person name="Jorgensen S.L."/>
            <person name="Zaremba-Niedzwiedzka K."/>
            <person name="Martijn J."/>
            <person name="Lind A.E."/>
            <person name="van Eijk R."/>
            <person name="Schleper C."/>
            <person name="Guy L."/>
            <person name="Ettema T.J."/>
        </authorList>
    </citation>
    <scope>NUCLEOTIDE SEQUENCE</scope>
</reference>
<accession>A0A0F8XH13</accession>
<evidence type="ECO:0000313" key="1">
    <source>
        <dbReference type="EMBL" id="KKK68417.1"/>
    </source>
</evidence>
<dbReference type="EMBL" id="LAZR01059147">
    <property type="protein sequence ID" value="KKK68417.1"/>
    <property type="molecule type" value="Genomic_DNA"/>
</dbReference>
<feature type="non-terminal residue" evidence="1">
    <location>
        <position position="1"/>
    </location>
</feature>
<comment type="caution">
    <text evidence="1">The sequence shown here is derived from an EMBL/GenBank/DDBJ whole genome shotgun (WGS) entry which is preliminary data.</text>
</comment>
<dbReference type="AlphaFoldDB" id="A0A0F8XH13"/>
<gene>
    <name evidence="1" type="ORF">LCGC14_2944240</name>
</gene>
<protein>
    <submittedName>
        <fullName evidence="1">Uncharacterized protein</fullName>
    </submittedName>
</protein>
<proteinExistence type="predicted"/>